<proteinExistence type="predicted"/>
<name>A0AAC9QU00_EUBLI</name>
<dbReference type="InterPro" id="IPR052922">
    <property type="entry name" value="Cytidylate_Kinase-2"/>
</dbReference>
<gene>
    <name evidence="1" type="ORF">B2M23_09600</name>
</gene>
<dbReference type="PANTHER" id="PTHR37816">
    <property type="entry name" value="YALI0E33011P"/>
    <property type="match status" value="1"/>
</dbReference>
<dbReference type="Proteomes" id="UP000192391">
    <property type="component" value="Chromosome"/>
</dbReference>
<dbReference type="EMBL" id="CP019962">
    <property type="protein sequence ID" value="ARD65780.1"/>
    <property type="molecule type" value="Genomic_DNA"/>
</dbReference>
<dbReference type="PANTHER" id="PTHR37816:SF2">
    <property type="entry name" value="DNA TOPOLOGY MODULATION PROTEIN FLAR-RELATED PROTEIN"/>
    <property type="match status" value="1"/>
</dbReference>
<accession>A0AAC9QU00</accession>
<reference evidence="2" key="1">
    <citation type="journal article" date="2017" name="Sci. Rep.">
        <title>Determination of the Genome and Primary Transcriptome of Syngas Fermenting Eubacterium limosum ATCC 8486.</title>
        <authorList>
            <person name="Song Y."/>
            <person name="Shin J."/>
            <person name="Jeong Y."/>
            <person name="Jin S."/>
            <person name="Lee J.K."/>
            <person name="Kim D.R."/>
            <person name="Kim S.C."/>
            <person name="Cho S."/>
            <person name="Cho B.K."/>
        </authorList>
    </citation>
    <scope>NUCLEOTIDE SEQUENCE [LARGE SCALE GENOMIC DNA]</scope>
    <source>
        <strain evidence="2">ATCC 8486</strain>
    </source>
</reference>
<protein>
    <recommendedName>
        <fullName evidence="3">Shikimate kinase</fullName>
    </recommendedName>
</protein>
<dbReference type="AlphaFoldDB" id="A0AAC9QU00"/>
<dbReference type="RefSeq" id="WP_038352706.1">
    <property type="nucleotide sequence ID" value="NZ_CP019962.1"/>
</dbReference>
<evidence type="ECO:0000313" key="2">
    <source>
        <dbReference type="Proteomes" id="UP000192391"/>
    </source>
</evidence>
<dbReference type="InterPro" id="IPR027417">
    <property type="entry name" value="P-loop_NTPase"/>
</dbReference>
<organism evidence="1 2">
    <name type="scientific">Eubacterium limosum</name>
    <dbReference type="NCBI Taxonomy" id="1736"/>
    <lineage>
        <taxon>Bacteria</taxon>
        <taxon>Bacillati</taxon>
        <taxon>Bacillota</taxon>
        <taxon>Clostridia</taxon>
        <taxon>Eubacteriales</taxon>
        <taxon>Eubacteriaceae</taxon>
        <taxon>Eubacterium</taxon>
    </lineage>
</organism>
<dbReference type="Pfam" id="PF13238">
    <property type="entry name" value="AAA_18"/>
    <property type="match status" value="1"/>
</dbReference>
<evidence type="ECO:0008006" key="3">
    <source>
        <dbReference type="Google" id="ProtNLM"/>
    </source>
</evidence>
<sequence>MGTGIIICGLNGTGKSALGKALAEKLKFYFIDIEKLSFYMTDQYYIYSSQRTHEEVQKILLNEIRAHGNFVLASVKGDYGEVIYSFFQYIVLIDVPRDIRLQRVRNRSFQKFGNRILSGGDLHRKEEGSFDFVKSRTEYTVEEWVQSMDCPVIRVDVRKPVEENINLIISQIQN</sequence>
<dbReference type="Gene3D" id="3.40.50.300">
    <property type="entry name" value="P-loop containing nucleotide triphosphate hydrolases"/>
    <property type="match status" value="1"/>
</dbReference>
<dbReference type="KEGG" id="elim:B2M23_09600"/>
<evidence type="ECO:0000313" key="1">
    <source>
        <dbReference type="EMBL" id="ARD65780.1"/>
    </source>
</evidence>
<dbReference type="SUPFAM" id="SSF52540">
    <property type="entry name" value="P-loop containing nucleoside triphosphate hydrolases"/>
    <property type="match status" value="1"/>
</dbReference>